<dbReference type="EnsemblMetazoa" id="G14638.1">
    <property type="protein sequence ID" value="G14638.1:cds"/>
    <property type="gene ID" value="G14638"/>
</dbReference>
<feature type="transmembrane region" description="Helical" evidence="5">
    <location>
        <begin position="58"/>
        <end position="80"/>
    </location>
</feature>
<dbReference type="PANTHER" id="PTHR31395:SF23">
    <property type="entry name" value="GEO05642P1"/>
    <property type="match status" value="1"/>
</dbReference>
<dbReference type="GO" id="GO:0016020">
    <property type="term" value="C:membrane"/>
    <property type="evidence" value="ECO:0007669"/>
    <property type="project" value="UniProtKB-SubCell"/>
</dbReference>
<evidence type="ECO:0000256" key="2">
    <source>
        <dbReference type="ARBA" id="ARBA00022692"/>
    </source>
</evidence>
<keyword evidence="8" id="KW-1185">Reference proteome</keyword>
<dbReference type="OMA" id="ISCCIAV"/>
<evidence type="ECO:0000256" key="3">
    <source>
        <dbReference type="ARBA" id="ARBA00022989"/>
    </source>
</evidence>
<evidence type="ECO:0000313" key="8">
    <source>
        <dbReference type="Proteomes" id="UP000005408"/>
    </source>
</evidence>
<dbReference type="OrthoDB" id="6190692at2759"/>
<evidence type="ECO:0000313" key="7">
    <source>
        <dbReference type="EnsemblMetazoa" id="G14638.2:cds"/>
    </source>
</evidence>
<dbReference type="PANTHER" id="PTHR31395">
    <property type="entry name" value="SHISA"/>
    <property type="match status" value="1"/>
</dbReference>
<protein>
    <recommendedName>
        <fullName evidence="9">Cysteine and tyrosine-rich protein 1</fullName>
    </recommendedName>
</protein>
<evidence type="ECO:0008006" key="9">
    <source>
        <dbReference type="Google" id="ProtNLM"/>
    </source>
</evidence>
<feature type="chain" id="PRO_5042430842" description="Cysteine and tyrosine-rich protein 1" evidence="6">
    <location>
        <begin position="19"/>
        <end position="170"/>
    </location>
</feature>
<dbReference type="Proteomes" id="UP000005408">
    <property type="component" value="Unassembled WGS sequence"/>
</dbReference>
<dbReference type="EnsemblMetazoa" id="G14638.2">
    <property type="protein sequence ID" value="G14638.2:cds"/>
    <property type="gene ID" value="G14638"/>
</dbReference>
<keyword evidence="6" id="KW-0732">Signal</keyword>
<evidence type="ECO:0000256" key="4">
    <source>
        <dbReference type="ARBA" id="ARBA00023136"/>
    </source>
</evidence>
<reference evidence="7" key="1">
    <citation type="submission" date="2022-08" db="UniProtKB">
        <authorList>
            <consortium name="EnsemblMetazoa"/>
        </authorList>
    </citation>
    <scope>IDENTIFICATION</scope>
    <source>
        <strain evidence="7">05x7-T-G4-1.051#20</strain>
    </source>
</reference>
<keyword evidence="4 5" id="KW-0472">Membrane</keyword>
<feature type="signal peptide" evidence="6">
    <location>
        <begin position="1"/>
        <end position="18"/>
    </location>
</feature>
<keyword evidence="2 5" id="KW-0812">Transmembrane</keyword>
<dbReference type="AlphaFoldDB" id="A0A8W8IJR2"/>
<name>A0A8W8IJR2_MAGGI</name>
<accession>A0A8W8IJR2</accession>
<evidence type="ECO:0000256" key="6">
    <source>
        <dbReference type="SAM" id="SignalP"/>
    </source>
</evidence>
<comment type="subcellular location">
    <subcellularLocation>
        <location evidence="1">Membrane</location>
    </subcellularLocation>
</comment>
<proteinExistence type="predicted"/>
<organism evidence="7 8">
    <name type="scientific">Magallana gigas</name>
    <name type="common">Pacific oyster</name>
    <name type="synonym">Crassostrea gigas</name>
    <dbReference type="NCBI Taxonomy" id="29159"/>
    <lineage>
        <taxon>Eukaryota</taxon>
        <taxon>Metazoa</taxon>
        <taxon>Spiralia</taxon>
        <taxon>Lophotrochozoa</taxon>
        <taxon>Mollusca</taxon>
        <taxon>Bivalvia</taxon>
        <taxon>Autobranchia</taxon>
        <taxon>Pteriomorphia</taxon>
        <taxon>Ostreida</taxon>
        <taxon>Ostreoidea</taxon>
        <taxon>Ostreidae</taxon>
        <taxon>Magallana</taxon>
    </lineage>
</organism>
<sequence length="170" mass="18315">MDNLLILLLSTLVSYILAGEICYFRNYFGVRGSKYCYSSCCGTYYNRYCCYRTSGGTIAGAVVGAIICVAIIAGVVVCIVKKNQRSRGAIIAPFNTNTTGVTIVHSNTQNQYSGTSMTMYPTGAQGFSHAPPPPMYNQSAGFPQYPPPQYPAHVSGGIHPAYPPNPAYPM</sequence>
<evidence type="ECO:0000256" key="1">
    <source>
        <dbReference type="ARBA" id="ARBA00004370"/>
    </source>
</evidence>
<keyword evidence="3 5" id="KW-1133">Transmembrane helix</keyword>
<evidence type="ECO:0000256" key="5">
    <source>
        <dbReference type="SAM" id="Phobius"/>
    </source>
</evidence>
<dbReference type="InterPro" id="IPR026910">
    <property type="entry name" value="Shisa"/>
</dbReference>